<protein>
    <submittedName>
        <fullName evidence="1">Uncharacterized protein conserved in bacteria</fullName>
    </submittedName>
</protein>
<gene>
    <name evidence="1" type="ORF">NCTC6179_00258</name>
</gene>
<proteinExistence type="predicted"/>
<dbReference type="Proteomes" id="UP000249571">
    <property type="component" value="Chromosome 1"/>
</dbReference>
<accession>A0A9X8XEV8</accession>
<organism evidence="1 2">
    <name type="scientific">Streptococcus dysgalactiae subsp. equisimilis</name>
    <name type="common">Streptococcus equisimilis</name>
    <dbReference type="NCBI Taxonomy" id="119602"/>
    <lineage>
        <taxon>Bacteria</taxon>
        <taxon>Bacillati</taxon>
        <taxon>Bacillota</taxon>
        <taxon>Bacilli</taxon>
        <taxon>Lactobacillales</taxon>
        <taxon>Streptococcaceae</taxon>
        <taxon>Streptococcus</taxon>
    </lineage>
</organism>
<dbReference type="EMBL" id="LS483361">
    <property type="protein sequence ID" value="SQF66116.1"/>
    <property type="molecule type" value="Genomic_DNA"/>
</dbReference>
<sequence>MQQVFNVSVPVPDDVVIISKEEYLDLLSDNEQGKWWDIDNLQELLGLGRSKLINDILLNPDIKKEVDLSINPNGFIVYPRGKGSRYKILATRARKYFEENLVLSIILCKHLVEFLNVNQIDYPGYQNTLQNLYERGVQT</sequence>
<dbReference type="InterPro" id="IPR008489">
    <property type="entry name" value="DUF771"/>
</dbReference>
<name>A0A9X8XEV8_STREQ</name>
<reference evidence="1 2" key="1">
    <citation type="submission" date="2018-06" db="EMBL/GenBank/DDBJ databases">
        <authorList>
            <consortium name="Pathogen Informatics"/>
            <person name="Doyle S."/>
        </authorList>
    </citation>
    <scope>NUCLEOTIDE SEQUENCE [LARGE SCALE GENOMIC DNA]</scope>
    <source>
        <strain evidence="1 2">NCTC6179</strain>
    </source>
</reference>
<evidence type="ECO:0000313" key="1">
    <source>
        <dbReference type="EMBL" id="SQF66116.1"/>
    </source>
</evidence>
<dbReference type="AlphaFoldDB" id="A0A9X8XEV8"/>
<evidence type="ECO:0000313" key="2">
    <source>
        <dbReference type="Proteomes" id="UP000249571"/>
    </source>
</evidence>
<dbReference type="Pfam" id="PF05595">
    <property type="entry name" value="DUF771"/>
    <property type="match status" value="1"/>
</dbReference>